<dbReference type="AlphaFoldDB" id="X1Q973"/>
<gene>
    <name evidence="1" type="ORF">S06H3_59168</name>
</gene>
<protein>
    <submittedName>
        <fullName evidence="1">Uncharacterized protein</fullName>
    </submittedName>
</protein>
<reference evidence="1" key="1">
    <citation type="journal article" date="2014" name="Front. Microbiol.">
        <title>High frequency of phylogenetically diverse reductive dehalogenase-homologous genes in deep subseafloor sedimentary metagenomes.</title>
        <authorList>
            <person name="Kawai M."/>
            <person name="Futagami T."/>
            <person name="Toyoda A."/>
            <person name="Takaki Y."/>
            <person name="Nishi S."/>
            <person name="Hori S."/>
            <person name="Arai W."/>
            <person name="Tsubouchi T."/>
            <person name="Morono Y."/>
            <person name="Uchiyama I."/>
            <person name="Ito T."/>
            <person name="Fujiyama A."/>
            <person name="Inagaki F."/>
            <person name="Takami H."/>
        </authorList>
    </citation>
    <scope>NUCLEOTIDE SEQUENCE</scope>
    <source>
        <strain evidence="1">Expedition CK06-06</strain>
    </source>
</reference>
<evidence type="ECO:0000313" key="1">
    <source>
        <dbReference type="EMBL" id="GAI47580.1"/>
    </source>
</evidence>
<accession>X1Q973</accession>
<comment type="caution">
    <text evidence="1">The sequence shown here is derived from an EMBL/GenBank/DDBJ whole genome shotgun (WGS) entry which is preliminary data.</text>
</comment>
<dbReference type="EMBL" id="BARV01038399">
    <property type="protein sequence ID" value="GAI47580.1"/>
    <property type="molecule type" value="Genomic_DNA"/>
</dbReference>
<sequence length="81" mass="9735">MIKKYPIGANHISVIKKFIHPNERGELQYDDHYLEDLSELNYLKKYPSNYFSSFIAIELENSIKEQLRARNYIIRLLNNPY</sequence>
<proteinExistence type="predicted"/>
<organism evidence="1">
    <name type="scientific">marine sediment metagenome</name>
    <dbReference type="NCBI Taxonomy" id="412755"/>
    <lineage>
        <taxon>unclassified sequences</taxon>
        <taxon>metagenomes</taxon>
        <taxon>ecological metagenomes</taxon>
    </lineage>
</organism>
<name>X1Q973_9ZZZZ</name>